<name>A0ABR1C4X1_NECAM</name>
<evidence type="ECO:0000313" key="1">
    <source>
        <dbReference type="EMBL" id="KAK6733566.1"/>
    </source>
</evidence>
<dbReference type="Proteomes" id="UP001303046">
    <property type="component" value="Unassembled WGS sequence"/>
</dbReference>
<gene>
    <name evidence="1" type="primary">Necator_chrII.g5153</name>
    <name evidence="1" type="ORF">RB195_017361</name>
</gene>
<keyword evidence="2" id="KW-1185">Reference proteome</keyword>
<dbReference type="EMBL" id="JAVFWL010000002">
    <property type="protein sequence ID" value="KAK6733566.1"/>
    <property type="molecule type" value="Genomic_DNA"/>
</dbReference>
<accession>A0ABR1C4X1</accession>
<protein>
    <recommendedName>
        <fullName evidence="3">Reverse transcriptase domain-containing protein</fullName>
    </recommendedName>
</protein>
<proteinExistence type="predicted"/>
<evidence type="ECO:0000313" key="2">
    <source>
        <dbReference type="Proteomes" id="UP001303046"/>
    </source>
</evidence>
<reference evidence="1 2" key="1">
    <citation type="submission" date="2023-08" db="EMBL/GenBank/DDBJ databases">
        <title>A Necator americanus chromosomal reference genome.</title>
        <authorList>
            <person name="Ilik V."/>
            <person name="Petrzelkova K.J."/>
            <person name="Pardy F."/>
            <person name="Fuh T."/>
            <person name="Niatou-Singa F.S."/>
            <person name="Gouil Q."/>
            <person name="Baker L."/>
            <person name="Ritchie M.E."/>
            <person name="Jex A.R."/>
            <person name="Gazzola D."/>
            <person name="Li H."/>
            <person name="Toshio Fujiwara R."/>
            <person name="Zhan B."/>
            <person name="Aroian R.V."/>
            <person name="Pafco B."/>
            <person name="Schwarz E.M."/>
        </authorList>
    </citation>
    <scope>NUCLEOTIDE SEQUENCE [LARGE SCALE GENOMIC DNA]</scope>
    <source>
        <strain evidence="1 2">Aroian</strain>
        <tissue evidence="1">Whole animal</tissue>
    </source>
</reference>
<organism evidence="1 2">
    <name type="scientific">Necator americanus</name>
    <name type="common">Human hookworm</name>
    <dbReference type="NCBI Taxonomy" id="51031"/>
    <lineage>
        <taxon>Eukaryota</taxon>
        <taxon>Metazoa</taxon>
        <taxon>Ecdysozoa</taxon>
        <taxon>Nematoda</taxon>
        <taxon>Chromadorea</taxon>
        <taxon>Rhabditida</taxon>
        <taxon>Rhabditina</taxon>
        <taxon>Rhabditomorpha</taxon>
        <taxon>Strongyloidea</taxon>
        <taxon>Ancylostomatidae</taxon>
        <taxon>Bunostominae</taxon>
        <taxon>Necator</taxon>
    </lineage>
</organism>
<sequence>MEERCGSNASSMYYTVPNGNWSETKVCGEIGGAFNFAVDDIIRRTVEQCPTDVILAPSARPLMDLEYADDAIIITSSSAKLQHVVNLVSK</sequence>
<evidence type="ECO:0008006" key="3">
    <source>
        <dbReference type="Google" id="ProtNLM"/>
    </source>
</evidence>
<comment type="caution">
    <text evidence="1">The sequence shown here is derived from an EMBL/GenBank/DDBJ whole genome shotgun (WGS) entry which is preliminary data.</text>
</comment>